<accession>A0A7J9NBH9</accession>
<evidence type="ECO:0000313" key="2">
    <source>
        <dbReference type="EMBL" id="MBA0880652.1"/>
    </source>
</evidence>
<dbReference type="InterPro" id="IPR056647">
    <property type="entry name" value="DUF7745"/>
</dbReference>
<feature type="domain" description="DUF7745" evidence="1">
    <location>
        <begin position="55"/>
        <end position="389"/>
    </location>
</feature>
<dbReference type="Proteomes" id="UP000593576">
    <property type="component" value="Unassembled WGS sequence"/>
</dbReference>
<dbReference type="PANTHER" id="PTHR48200:SF1">
    <property type="entry name" value="AMINOTRANSFERASE-LIKE PLANT MOBILE DOMAIN-CONTAINING PROTEIN"/>
    <property type="match status" value="1"/>
</dbReference>
<reference evidence="2 3" key="1">
    <citation type="journal article" date="2019" name="Genome Biol. Evol.">
        <title>Insights into the evolution of the New World diploid cottons (Gossypium, subgenus Houzingenia) based on genome sequencing.</title>
        <authorList>
            <person name="Grover C.E."/>
            <person name="Arick M.A. 2nd"/>
            <person name="Thrash A."/>
            <person name="Conover J.L."/>
            <person name="Sanders W.S."/>
            <person name="Peterson D.G."/>
            <person name="Frelichowski J.E."/>
            <person name="Scheffler J.A."/>
            <person name="Scheffler B.E."/>
            <person name="Wendel J.F."/>
        </authorList>
    </citation>
    <scope>NUCLEOTIDE SEQUENCE [LARGE SCALE GENOMIC DNA]</scope>
    <source>
        <strain evidence="2">1</strain>
        <tissue evidence="2">Leaf</tissue>
    </source>
</reference>
<evidence type="ECO:0000313" key="3">
    <source>
        <dbReference type="Proteomes" id="UP000593576"/>
    </source>
</evidence>
<sequence length="390" mass="45521">MEKGFLDKVEDNATVQTWSKTTQQEKGDSLAKGYVLELWDFTHISVTQNSLQELKEIWNQWNDEVKQLFYSSYGDLPYLLDVKVDKHLFRALAQFWNPSYSCFTFGRVDLVPVVKEYTALLRCSKIQVDKAYSRAANVPTLLKKLMNITGMSEQWVAARIKQKGDSKCIPWKNLKDLILAHPYTRKKVDIFALSIYGLVVFFKALGHVDKAVTDLFDRLDKGVTLVPAILAETFRSLNEYRRTDEGRFIGCAQLLLAWFHSHSWKVDKVSYRVFSENYSPLKEIMAIPRQDDILEEKWMAILQNLQEEDTEWRAPWMLPDEILYRCGDFDWVPLLGIWRAIGYAPLLVLRQYRSRQFIPTTQGLAQCEFSYKCNGYKKKIREMTNAWGQT</sequence>
<proteinExistence type="predicted"/>
<dbReference type="PANTHER" id="PTHR48200">
    <property type="entry name" value="PROTEIN, PUTATIVE-RELATED"/>
    <property type="match status" value="1"/>
</dbReference>
<dbReference type="EMBL" id="JABFAF010277918">
    <property type="protein sequence ID" value="MBA0880652.1"/>
    <property type="molecule type" value="Genomic_DNA"/>
</dbReference>
<dbReference type="OrthoDB" id="968951at2759"/>
<keyword evidence="3" id="KW-1185">Reference proteome</keyword>
<protein>
    <recommendedName>
        <fullName evidence="1">DUF7745 domain-containing protein</fullName>
    </recommendedName>
</protein>
<dbReference type="AlphaFoldDB" id="A0A7J9NBH9"/>
<gene>
    <name evidence="2" type="ORF">Goshw_024322</name>
</gene>
<dbReference type="Pfam" id="PF24924">
    <property type="entry name" value="DUF7745"/>
    <property type="match status" value="1"/>
</dbReference>
<name>A0A7J9NBH9_GOSSC</name>
<organism evidence="2 3">
    <name type="scientific">Gossypium schwendimanii</name>
    <name type="common">Cotton</name>
    <dbReference type="NCBI Taxonomy" id="34291"/>
    <lineage>
        <taxon>Eukaryota</taxon>
        <taxon>Viridiplantae</taxon>
        <taxon>Streptophyta</taxon>
        <taxon>Embryophyta</taxon>
        <taxon>Tracheophyta</taxon>
        <taxon>Spermatophyta</taxon>
        <taxon>Magnoliopsida</taxon>
        <taxon>eudicotyledons</taxon>
        <taxon>Gunneridae</taxon>
        <taxon>Pentapetalae</taxon>
        <taxon>rosids</taxon>
        <taxon>malvids</taxon>
        <taxon>Malvales</taxon>
        <taxon>Malvaceae</taxon>
        <taxon>Malvoideae</taxon>
        <taxon>Gossypium</taxon>
    </lineage>
</organism>
<evidence type="ECO:0000259" key="1">
    <source>
        <dbReference type="Pfam" id="PF24924"/>
    </source>
</evidence>
<comment type="caution">
    <text evidence="2">The sequence shown here is derived from an EMBL/GenBank/DDBJ whole genome shotgun (WGS) entry which is preliminary data.</text>
</comment>